<dbReference type="InterPro" id="IPR006016">
    <property type="entry name" value="UspA"/>
</dbReference>
<feature type="domain" description="UspA" evidence="2">
    <location>
        <begin position="19"/>
        <end position="161"/>
    </location>
</feature>
<comment type="similarity">
    <text evidence="1">Belongs to the universal stress protein A family.</text>
</comment>
<comment type="caution">
    <text evidence="3">The sequence shown here is derived from an EMBL/GenBank/DDBJ whole genome shotgun (WGS) entry which is preliminary data.</text>
</comment>
<dbReference type="PANTHER" id="PTHR46268">
    <property type="entry name" value="STRESS RESPONSE PROTEIN NHAX"/>
    <property type="match status" value="1"/>
</dbReference>
<sequence length="172" mass="17773">METMTQATEQATDTGDRPTVVVGVDDSAAARAALASAMRSAALRGARLLVLSVYEPPEWRLGPAFMVPLPSRAEIESSLLERARALVGDVAYELGAEGLARPEITVEARPGRAAETLVEAARGADELVVGHRGRGAVSAALLGSVGWGCVLHAPCPVRVVPDGRGEGSPSVP</sequence>
<evidence type="ECO:0000256" key="1">
    <source>
        <dbReference type="ARBA" id="ARBA00008791"/>
    </source>
</evidence>
<dbReference type="InterPro" id="IPR014729">
    <property type="entry name" value="Rossmann-like_a/b/a_fold"/>
</dbReference>
<dbReference type="PRINTS" id="PR01438">
    <property type="entry name" value="UNVRSLSTRESS"/>
</dbReference>
<keyword evidence="4" id="KW-1185">Reference proteome</keyword>
<name>A0ABP9B511_9PSEU</name>
<evidence type="ECO:0000259" key="2">
    <source>
        <dbReference type="Pfam" id="PF00582"/>
    </source>
</evidence>
<dbReference type="RefSeq" id="WP_345415259.1">
    <property type="nucleotide sequence ID" value="NZ_BAABHO010000019.1"/>
</dbReference>
<dbReference type="Pfam" id="PF00582">
    <property type="entry name" value="Usp"/>
    <property type="match status" value="1"/>
</dbReference>
<evidence type="ECO:0000313" key="3">
    <source>
        <dbReference type="EMBL" id="GAA4790706.1"/>
    </source>
</evidence>
<proteinExistence type="inferred from homology"/>
<evidence type="ECO:0000313" key="4">
    <source>
        <dbReference type="Proteomes" id="UP001500928"/>
    </source>
</evidence>
<dbReference type="PANTHER" id="PTHR46268:SF6">
    <property type="entry name" value="UNIVERSAL STRESS PROTEIN UP12"/>
    <property type="match status" value="1"/>
</dbReference>
<organism evidence="3 4">
    <name type="scientific">Actinomycetospora chlora</name>
    <dbReference type="NCBI Taxonomy" id="663608"/>
    <lineage>
        <taxon>Bacteria</taxon>
        <taxon>Bacillati</taxon>
        <taxon>Actinomycetota</taxon>
        <taxon>Actinomycetes</taxon>
        <taxon>Pseudonocardiales</taxon>
        <taxon>Pseudonocardiaceae</taxon>
        <taxon>Actinomycetospora</taxon>
    </lineage>
</organism>
<protein>
    <submittedName>
        <fullName evidence="3">Universal stress protein</fullName>
    </submittedName>
</protein>
<dbReference type="Proteomes" id="UP001500928">
    <property type="component" value="Unassembled WGS sequence"/>
</dbReference>
<dbReference type="EMBL" id="BAABHO010000019">
    <property type="protein sequence ID" value="GAA4790706.1"/>
    <property type="molecule type" value="Genomic_DNA"/>
</dbReference>
<dbReference type="Gene3D" id="3.40.50.620">
    <property type="entry name" value="HUPs"/>
    <property type="match status" value="1"/>
</dbReference>
<dbReference type="SUPFAM" id="SSF52402">
    <property type="entry name" value="Adenine nucleotide alpha hydrolases-like"/>
    <property type="match status" value="1"/>
</dbReference>
<accession>A0ABP9B511</accession>
<gene>
    <name evidence="3" type="ORF">GCM10023200_27190</name>
</gene>
<dbReference type="InterPro" id="IPR006015">
    <property type="entry name" value="Universal_stress_UspA"/>
</dbReference>
<reference evidence="4" key="1">
    <citation type="journal article" date="2019" name="Int. J. Syst. Evol. Microbiol.">
        <title>The Global Catalogue of Microorganisms (GCM) 10K type strain sequencing project: providing services to taxonomists for standard genome sequencing and annotation.</title>
        <authorList>
            <consortium name="The Broad Institute Genomics Platform"/>
            <consortium name="The Broad Institute Genome Sequencing Center for Infectious Disease"/>
            <person name="Wu L."/>
            <person name="Ma J."/>
        </authorList>
    </citation>
    <scope>NUCLEOTIDE SEQUENCE [LARGE SCALE GENOMIC DNA]</scope>
    <source>
        <strain evidence="4">JCM 17979</strain>
    </source>
</reference>